<dbReference type="SUPFAM" id="SSF64438">
    <property type="entry name" value="CNF1/YfiH-like putative cysteine hydrolases"/>
    <property type="match status" value="1"/>
</dbReference>
<accession>A0A1E7X589</accession>
<dbReference type="Pfam" id="PF03975">
    <property type="entry name" value="CheD"/>
    <property type="match status" value="1"/>
</dbReference>
<keyword evidence="4" id="KW-1185">Reference proteome</keyword>
<keyword evidence="3" id="KW-0675">Receptor</keyword>
<dbReference type="GO" id="GO:0050568">
    <property type="term" value="F:protein-glutamine glutaminase activity"/>
    <property type="evidence" value="ECO:0007669"/>
    <property type="project" value="UniProtKB-EC"/>
</dbReference>
<dbReference type="InterPro" id="IPR011324">
    <property type="entry name" value="Cytotoxic_necrot_fac-like_cat"/>
</dbReference>
<comment type="caution">
    <text evidence="3">The sequence shown here is derived from an EMBL/GenBank/DDBJ whole genome shotgun (WGS) entry which is preliminary data.</text>
</comment>
<protein>
    <submittedName>
        <fullName evidence="3">Chemoreceptor glutamine deamidase CheD</fullName>
        <ecNumber evidence="3">3.5.1.44</ecNumber>
    </submittedName>
</protein>
<dbReference type="InterPro" id="IPR038592">
    <property type="entry name" value="CheD-like_sf"/>
</dbReference>
<reference evidence="4" key="1">
    <citation type="journal article" date="2016" name="Front. Microbiol.">
        <title>Molecular Keys to the Janthinobacterium and Duganella spp. Interaction with the Plant Pathogen Fusarium graminearum.</title>
        <authorList>
            <person name="Haack F.S."/>
            <person name="Poehlein A."/>
            <person name="Kroger C."/>
            <person name="Voigt C.A."/>
            <person name="Piepenbring M."/>
            <person name="Bode H.B."/>
            <person name="Daniel R."/>
            <person name="Schafer W."/>
            <person name="Streit W.R."/>
        </authorList>
    </citation>
    <scope>NUCLEOTIDE SEQUENCE [LARGE SCALE GENOMIC DNA]</scope>
    <source>
        <strain evidence="4">T54</strain>
    </source>
</reference>
<evidence type="ECO:0000256" key="2">
    <source>
        <dbReference type="ARBA" id="ARBA00022801"/>
    </source>
</evidence>
<dbReference type="CDD" id="cd16352">
    <property type="entry name" value="CheD"/>
    <property type="match status" value="1"/>
</dbReference>
<dbReference type="PANTHER" id="PTHR35147:SF1">
    <property type="entry name" value="CHEMORECEPTOR GLUTAMINE DEAMIDASE CHED-RELATED"/>
    <property type="match status" value="1"/>
</dbReference>
<dbReference type="InterPro" id="IPR005659">
    <property type="entry name" value="Chemorcpt_Glu_NH3ase_CheD"/>
</dbReference>
<dbReference type="AlphaFoldDB" id="A0A1E7X589"/>
<dbReference type="PANTHER" id="PTHR35147">
    <property type="entry name" value="CHEMORECEPTOR GLUTAMINE DEAMIDASE CHED-RELATED"/>
    <property type="match status" value="1"/>
</dbReference>
<dbReference type="Gene3D" id="3.30.1330.200">
    <property type="match status" value="1"/>
</dbReference>
<keyword evidence="2 3" id="KW-0378">Hydrolase</keyword>
<evidence type="ECO:0000313" key="3">
    <source>
        <dbReference type="EMBL" id="OFA07638.1"/>
    </source>
</evidence>
<organism evidence="3 4">
    <name type="scientific">Duganella phyllosphaerae</name>
    <dbReference type="NCBI Taxonomy" id="762836"/>
    <lineage>
        <taxon>Bacteria</taxon>
        <taxon>Pseudomonadati</taxon>
        <taxon>Pseudomonadota</taxon>
        <taxon>Betaproteobacteria</taxon>
        <taxon>Burkholderiales</taxon>
        <taxon>Oxalobacteraceae</taxon>
        <taxon>Telluria group</taxon>
        <taxon>Duganella</taxon>
    </lineage>
</organism>
<gene>
    <name evidence="3" type="primary">cheD_2</name>
    <name evidence="3" type="ORF">DUPY_11830</name>
</gene>
<name>A0A1E7X589_9BURK</name>
<dbReference type="EC" id="3.5.1.44" evidence="3"/>
<proteinExistence type="predicted"/>
<dbReference type="GO" id="GO:0006935">
    <property type="term" value="P:chemotaxis"/>
    <property type="evidence" value="ECO:0007669"/>
    <property type="project" value="UniProtKB-KW"/>
</dbReference>
<sequence>MTGAAMHAHHSLFSATATPWFDADATPIAATGKQRCYHVNIGELRVGARTDQLQALLGSCVGIALLWKKRGRCGLAHCLLPESPVPPTELGARYVSQAVPSLLRLMGACVADYADIDVVVAGGGNMLSACSARFQVGQQNIDAAQKHLRLHGLNVRFAEVGGKCGRTLTVDCATQEVRVSAIAQSAQAVHHA</sequence>
<dbReference type="PATRIC" id="fig|762836.4.peg.1233"/>
<evidence type="ECO:0000313" key="4">
    <source>
        <dbReference type="Proteomes" id="UP000175989"/>
    </source>
</evidence>
<evidence type="ECO:0000256" key="1">
    <source>
        <dbReference type="ARBA" id="ARBA00022500"/>
    </source>
</evidence>
<keyword evidence="1" id="KW-0145">Chemotaxis</keyword>
<dbReference type="Proteomes" id="UP000175989">
    <property type="component" value="Unassembled WGS sequence"/>
</dbReference>
<dbReference type="EMBL" id="LROM01000059">
    <property type="protein sequence ID" value="OFA07638.1"/>
    <property type="molecule type" value="Genomic_DNA"/>
</dbReference>